<proteinExistence type="predicted"/>
<evidence type="ECO:0000313" key="1">
    <source>
        <dbReference type="EMBL" id="KAJ8033609.1"/>
    </source>
</evidence>
<gene>
    <name evidence="1" type="ORF">HOLleu_23910</name>
</gene>
<dbReference type="EMBL" id="JAIZAY010000011">
    <property type="protein sequence ID" value="KAJ8033609.1"/>
    <property type="molecule type" value="Genomic_DNA"/>
</dbReference>
<sequence>MAAKFQFRKVTDTVQPDLKRDGLNINFSKHILMKADKSRNIYKLYPSAYDKLVSDSISKIYNKAKSGTVTQIEMESHIIAGKLQNDRINRTPPKLAFVIPSKTTRKTFKPIPNTDSINPSSAKMRRVSKAIFNRINNTIRFRIRVIQ</sequence>
<accession>A0A9Q1BVY9</accession>
<dbReference type="AlphaFoldDB" id="A0A9Q1BVY9"/>
<keyword evidence="2" id="KW-1185">Reference proteome</keyword>
<reference evidence="1" key="1">
    <citation type="submission" date="2021-10" db="EMBL/GenBank/DDBJ databases">
        <title>Tropical sea cucumber genome reveals ecological adaptation and Cuvierian tubules defense mechanism.</title>
        <authorList>
            <person name="Chen T."/>
        </authorList>
    </citation>
    <scope>NUCLEOTIDE SEQUENCE</scope>
    <source>
        <strain evidence="1">Nanhai2018</strain>
        <tissue evidence="1">Muscle</tissue>
    </source>
</reference>
<comment type="caution">
    <text evidence="1">The sequence shown here is derived from an EMBL/GenBank/DDBJ whole genome shotgun (WGS) entry which is preliminary data.</text>
</comment>
<evidence type="ECO:0000313" key="2">
    <source>
        <dbReference type="Proteomes" id="UP001152320"/>
    </source>
</evidence>
<dbReference type="Proteomes" id="UP001152320">
    <property type="component" value="Chromosome 11"/>
</dbReference>
<name>A0A9Q1BVY9_HOLLE</name>
<organism evidence="1 2">
    <name type="scientific">Holothuria leucospilota</name>
    <name type="common">Black long sea cucumber</name>
    <name type="synonym">Mertensiothuria leucospilota</name>
    <dbReference type="NCBI Taxonomy" id="206669"/>
    <lineage>
        <taxon>Eukaryota</taxon>
        <taxon>Metazoa</taxon>
        <taxon>Echinodermata</taxon>
        <taxon>Eleutherozoa</taxon>
        <taxon>Echinozoa</taxon>
        <taxon>Holothuroidea</taxon>
        <taxon>Aspidochirotacea</taxon>
        <taxon>Aspidochirotida</taxon>
        <taxon>Holothuriidae</taxon>
        <taxon>Holothuria</taxon>
    </lineage>
</organism>
<protein>
    <submittedName>
        <fullName evidence="1">Uncharacterized protein</fullName>
    </submittedName>
</protein>